<sequence>MASYFDDHNITETEQAPNEGNLLSALDFFTSLRTQQHTDGSNPLEYIISQLLDESNSNERGPPPASKAFIRKLPNLQPGEMKKGELCSICNEPYLTPTGAQQPCTRLPCTHGFHKECIQPWLELHNTCPMCRHEVHSDDPHWQRLNPDSYVPYDEDSEADLNWMMYG</sequence>
<dbReference type="GO" id="GO:0061630">
    <property type="term" value="F:ubiquitin protein ligase activity"/>
    <property type="evidence" value="ECO:0007669"/>
    <property type="project" value="TreeGrafter"/>
</dbReference>
<dbReference type="PANTHER" id="PTHR45931:SF3">
    <property type="entry name" value="RING ZINC FINGER-CONTAINING PROTEIN"/>
    <property type="match status" value="1"/>
</dbReference>
<dbReference type="EMBL" id="MCFE01000714">
    <property type="protein sequence ID" value="ORX81140.1"/>
    <property type="molecule type" value="Genomic_DNA"/>
</dbReference>
<evidence type="ECO:0000259" key="5">
    <source>
        <dbReference type="PROSITE" id="PS50089"/>
    </source>
</evidence>
<dbReference type="GO" id="GO:0006511">
    <property type="term" value="P:ubiquitin-dependent protein catabolic process"/>
    <property type="evidence" value="ECO:0007669"/>
    <property type="project" value="TreeGrafter"/>
</dbReference>
<dbReference type="Gene3D" id="3.30.40.10">
    <property type="entry name" value="Zinc/RING finger domain, C3HC4 (zinc finger)"/>
    <property type="match status" value="1"/>
</dbReference>
<protein>
    <recommendedName>
        <fullName evidence="5">RING-type domain-containing protein</fullName>
    </recommendedName>
</protein>
<dbReference type="InterPro" id="IPR013083">
    <property type="entry name" value="Znf_RING/FYVE/PHD"/>
</dbReference>
<dbReference type="PROSITE" id="PS50089">
    <property type="entry name" value="ZF_RING_2"/>
    <property type="match status" value="1"/>
</dbReference>
<accession>A0A1Y1X5P5</accession>
<feature type="domain" description="RING-type" evidence="5">
    <location>
        <begin position="87"/>
        <end position="132"/>
    </location>
</feature>
<dbReference type="AlphaFoldDB" id="A0A1Y1X5P5"/>
<dbReference type="GO" id="GO:0008270">
    <property type="term" value="F:zinc ion binding"/>
    <property type="evidence" value="ECO:0007669"/>
    <property type="project" value="UniProtKB-KW"/>
</dbReference>
<dbReference type="InterPro" id="IPR001841">
    <property type="entry name" value="Znf_RING"/>
</dbReference>
<dbReference type="CDD" id="cd16454">
    <property type="entry name" value="RING-H2_PA-TM-RING"/>
    <property type="match status" value="1"/>
</dbReference>
<keyword evidence="1" id="KW-0479">Metal-binding</keyword>
<keyword evidence="3" id="KW-0862">Zinc</keyword>
<comment type="caution">
    <text evidence="6">The sequence shown here is derived from an EMBL/GenBank/DDBJ whole genome shotgun (WGS) entry which is preliminary data.</text>
</comment>
<organism evidence="6 7">
    <name type="scientific">Basidiobolus meristosporus CBS 931.73</name>
    <dbReference type="NCBI Taxonomy" id="1314790"/>
    <lineage>
        <taxon>Eukaryota</taxon>
        <taxon>Fungi</taxon>
        <taxon>Fungi incertae sedis</taxon>
        <taxon>Zoopagomycota</taxon>
        <taxon>Entomophthoromycotina</taxon>
        <taxon>Basidiobolomycetes</taxon>
        <taxon>Basidiobolales</taxon>
        <taxon>Basidiobolaceae</taxon>
        <taxon>Basidiobolus</taxon>
    </lineage>
</organism>
<evidence type="ECO:0000256" key="2">
    <source>
        <dbReference type="ARBA" id="ARBA00022771"/>
    </source>
</evidence>
<evidence type="ECO:0000313" key="7">
    <source>
        <dbReference type="Proteomes" id="UP000193498"/>
    </source>
</evidence>
<evidence type="ECO:0000256" key="3">
    <source>
        <dbReference type="ARBA" id="ARBA00022833"/>
    </source>
</evidence>
<dbReference type="SUPFAM" id="SSF57850">
    <property type="entry name" value="RING/U-box"/>
    <property type="match status" value="1"/>
</dbReference>
<dbReference type="SMART" id="SM00184">
    <property type="entry name" value="RING"/>
    <property type="match status" value="1"/>
</dbReference>
<evidence type="ECO:0000256" key="1">
    <source>
        <dbReference type="ARBA" id="ARBA00022723"/>
    </source>
</evidence>
<dbReference type="InterPro" id="IPR051834">
    <property type="entry name" value="RING_finger_E3_ligase"/>
</dbReference>
<dbReference type="PANTHER" id="PTHR45931">
    <property type="entry name" value="SI:CH211-59O9.10"/>
    <property type="match status" value="1"/>
</dbReference>
<dbReference type="InParanoid" id="A0A1Y1X5P5"/>
<proteinExistence type="predicted"/>
<dbReference type="Proteomes" id="UP000193498">
    <property type="component" value="Unassembled WGS sequence"/>
</dbReference>
<dbReference type="STRING" id="1314790.A0A1Y1X5P5"/>
<name>A0A1Y1X5P5_9FUNG</name>
<dbReference type="GO" id="GO:0005634">
    <property type="term" value="C:nucleus"/>
    <property type="evidence" value="ECO:0007669"/>
    <property type="project" value="TreeGrafter"/>
</dbReference>
<dbReference type="OrthoDB" id="8062037at2759"/>
<gene>
    <name evidence="6" type="ORF">K493DRAFT_412029</name>
</gene>
<evidence type="ECO:0000256" key="4">
    <source>
        <dbReference type="PROSITE-ProRule" id="PRU00175"/>
    </source>
</evidence>
<keyword evidence="7" id="KW-1185">Reference proteome</keyword>
<reference evidence="6 7" key="1">
    <citation type="submission" date="2016-07" db="EMBL/GenBank/DDBJ databases">
        <title>Pervasive Adenine N6-methylation of Active Genes in Fungi.</title>
        <authorList>
            <consortium name="DOE Joint Genome Institute"/>
            <person name="Mondo S.J."/>
            <person name="Dannebaum R.O."/>
            <person name="Kuo R.C."/>
            <person name="Labutti K."/>
            <person name="Haridas S."/>
            <person name="Kuo A."/>
            <person name="Salamov A."/>
            <person name="Ahrendt S.R."/>
            <person name="Lipzen A."/>
            <person name="Sullivan W."/>
            <person name="Andreopoulos W.B."/>
            <person name="Clum A."/>
            <person name="Lindquist E."/>
            <person name="Daum C."/>
            <person name="Ramamoorthy G.K."/>
            <person name="Gryganskyi A."/>
            <person name="Culley D."/>
            <person name="Magnuson J.K."/>
            <person name="James T.Y."/>
            <person name="O'Malley M.A."/>
            <person name="Stajich J.E."/>
            <person name="Spatafora J.W."/>
            <person name="Visel A."/>
            <person name="Grigoriev I.V."/>
        </authorList>
    </citation>
    <scope>NUCLEOTIDE SEQUENCE [LARGE SCALE GENOMIC DNA]</scope>
    <source>
        <strain evidence="6 7">CBS 931.73</strain>
    </source>
</reference>
<dbReference type="Pfam" id="PF13639">
    <property type="entry name" value="zf-RING_2"/>
    <property type="match status" value="1"/>
</dbReference>
<keyword evidence="2 4" id="KW-0863">Zinc-finger</keyword>
<evidence type="ECO:0000313" key="6">
    <source>
        <dbReference type="EMBL" id="ORX81140.1"/>
    </source>
</evidence>